<evidence type="ECO:0000256" key="1">
    <source>
        <dbReference type="SAM" id="Phobius"/>
    </source>
</evidence>
<dbReference type="Proteomes" id="UP000195787">
    <property type="component" value="Unassembled WGS sequence"/>
</dbReference>
<sequence>MGTGNTAFRDGLDVFSSVMTSPAMLVFPLLVLFASGLPLLAETQNRFAYQQAYRSGRGLFVTSRLLAAGVMSFAFWALLTFGVFVAAFYLWEPVSGLRFMPEVYNEVVPAQQRVTYSQWLVGGELAYGLQYSALVGAAAGLIAVLTASAILLIPNPFAASTIVTALYFVQSITAALADTPWTSITYAIFPFGLVQVPIAATALPWLSLLGLSIAAVVFVEVSRASMRSLQ</sequence>
<keyword evidence="1" id="KW-1133">Transmembrane helix</keyword>
<feature type="transmembrane region" description="Helical" evidence="1">
    <location>
        <begin position="61"/>
        <end position="91"/>
    </location>
</feature>
<name>A0A1R4G9E2_9MICO</name>
<keyword evidence="3" id="KW-1185">Reference proteome</keyword>
<organism evidence="2 3">
    <name type="scientific">Agrococcus casei LMG 22410</name>
    <dbReference type="NCBI Taxonomy" id="1255656"/>
    <lineage>
        <taxon>Bacteria</taxon>
        <taxon>Bacillati</taxon>
        <taxon>Actinomycetota</taxon>
        <taxon>Actinomycetes</taxon>
        <taxon>Micrococcales</taxon>
        <taxon>Microbacteriaceae</taxon>
        <taxon>Agrococcus</taxon>
    </lineage>
</organism>
<accession>A0A1R4G9E2</accession>
<reference evidence="2 3" key="1">
    <citation type="submission" date="2017-02" db="EMBL/GenBank/DDBJ databases">
        <authorList>
            <person name="Peterson S.W."/>
        </authorList>
    </citation>
    <scope>NUCLEOTIDE SEQUENCE [LARGE SCALE GENOMIC DNA]</scope>
    <source>
        <strain evidence="2 3">LMG 22410</strain>
    </source>
</reference>
<feature type="transmembrane region" description="Helical" evidence="1">
    <location>
        <begin position="165"/>
        <end position="189"/>
    </location>
</feature>
<dbReference type="AlphaFoldDB" id="A0A1R4G9E2"/>
<feature type="transmembrane region" description="Helical" evidence="1">
    <location>
        <begin position="195"/>
        <end position="219"/>
    </location>
</feature>
<evidence type="ECO:0000313" key="3">
    <source>
        <dbReference type="Proteomes" id="UP000195787"/>
    </source>
</evidence>
<feature type="transmembrane region" description="Helical" evidence="1">
    <location>
        <begin position="20"/>
        <end position="40"/>
    </location>
</feature>
<gene>
    <name evidence="2" type="ORF">CZ674_10080</name>
</gene>
<protein>
    <submittedName>
        <fullName evidence="2">Uncharacterized protein</fullName>
    </submittedName>
</protein>
<feature type="transmembrane region" description="Helical" evidence="1">
    <location>
        <begin position="129"/>
        <end position="153"/>
    </location>
</feature>
<dbReference type="EMBL" id="FUHU01000041">
    <property type="protein sequence ID" value="SJM64776.1"/>
    <property type="molecule type" value="Genomic_DNA"/>
</dbReference>
<keyword evidence="1" id="KW-0472">Membrane</keyword>
<evidence type="ECO:0000313" key="2">
    <source>
        <dbReference type="EMBL" id="SJM64776.1"/>
    </source>
</evidence>
<proteinExistence type="predicted"/>
<keyword evidence="1" id="KW-0812">Transmembrane</keyword>